<dbReference type="STRING" id="504797.SAMN05421678_106266"/>
<dbReference type="AlphaFoldDB" id="A0A1I2SKZ1"/>
<dbReference type="EMBL" id="FOOI01000006">
    <property type="protein sequence ID" value="SFG53448.1"/>
    <property type="molecule type" value="Genomic_DNA"/>
</dbReference>
<keyword evidence="1" id="KW-0812">Transmembrane</keyword>
<name>A0A1I2SKZ1_9ACTN</name>
<protein>
    <submittedName>
        <fullName evidence="2">Uncharacterized protein</fullName>
    </submittedName>
</protein>
<organism evidence="2 3">
    <name type="scientific">Actinopolymorpha cephalotaxi</name>
    <dbReference type="NCBI Taxonomy" id="504797"/>
    <lineage>
        <taxon>Bacteria</taxon>
        <taxon>Bacillati</taxon>
        <taxon>Actinomycetota</taxon>
        <taxon>Actinomycetes</taxon>
        <taxon>Propionibacteriales</taxon>
        <taxon>Actinopolymorphaceae</taxon>
        <taxon>Actinopolymorpha</taxon>
    </lineage>
</organism>
<feature type="transmembrane region" description="Helical" evidence="1">
    <location>
        <begin position="83"/>
        <end position="106"/>
    </location>
</feature>
<evidence type="ECO:0000313" key="3">
    <source>
        <dbReference type="Proteomes" id="UP000199052"/>
    </source>
</evidence>
<sequence length="115" mass="12556">MWQRCRAMAGRLAPVVRGMRPPEVWETGRPSLRQVWHYAAYGQWTGQGTVGRILGITYAVLVTLPALTAGYYLLWVLERPARLAAALVLAVLCVLTPPGAFAAHLAMDAARALLT</sequence>
<accession>A0A1I2SKZ1</accession>
<evidence type="ECO:0000256" key="1">
    <source>
        <dbReference type="SAM" id="Phobius"/>
    </source>
</evidence>
<dbReference type="Proteomes" id="UP000199052">
    <property type="component" value="Unassembled WGS sequence"/>
</dbReference>
<proteinExistence type="predicted"/>
<feature type="transmembrane region" description="Helical" evidence="1">
    <location>
        <begin position="53"/>
        <end position="77"/>
    </location>
</feature>
<keyword evidence="1" id="KW-0472">Membrane</keyword>
<reference evidence="2 3" key="1">
    <citation type="submission" date="2016-10" db="EMBL/GenBank/DDBJ databases">
        <authorList>
            <person name="de Groot N.N."/>
        </authorList>
    </citation>
    <scope>NUCLEOTIDE SEQUENCE [LARGE SCALE GENOMIC DNA]</scope>
    <source>
        <strain evidence="2 3">CPCC 202808</strain>
    </source>
</reference>
<keyword evidence="1" id="KW-1133">Transmembrane helix</keyword>
<gene>
    <name evidence="2" type="ORF">SAMN05421678_106266</name>
</gene>
<evidence type="ECO:0000313" key="2">
    <source>
        <dbReference type="EMBL" id="SFG53448.1"/>
    </source>
</evidence>